<evidence type="ECO:0000256" key="1">
    <source>
        <dbReference type="ARBA" id="ARBA00005593"/>
    </source>
</evidence>
<dbReference type="PIRSF" id="PIRSF037514">
    <property type="entry name" value="Rab_ger_ger_transf_A_fun"/>
    <property type="match status" value="1"/>
</dbReference>
<dbReference type="EMBL" id="LFZN01000189">
    <property type="protein sequence ID" value="KXS96033.1"/>
    <property type="molecule type" value="Genomic_DNA"/>
</dbReference>
<dbReference type="GO" id="GO:0016192">
    <property type="term" value="P:vesicle-mediated transport"/>
    <property type="evidence" value="ECO:0007669"/>
    <property type="project" value="TreeGrafter"/>
</dbReference>
<sequence>METLEDSSWDVVISGTGLPQSLLALALSRSGKKILHIDRNDYYGGDEAALSLQEAREWCERHKPSPTDAGTVFGNAVMRELLAKDKLKASRAYSLALAPQLLPCRSELLSAVVASQTHTQLDFQAVASWFIVNPPPDGSASQSRLTRVPGGREDIFQDASLDLKAKRALMKFLRFVADYEQQLDTWDNVRSSPFTSFLEQKFGLPPAYHPPILALALSAHPSESTTVDFALPRISRHLRSIGVFGQGFAAVLPKWGGLAEVGQVACRAGAVGGGVYVLGKGLKEVQPTDEGLRLELTGGEKITSQWLVGTSSELSGAAILAQQESATVPVMTRSISIISSPLPSLFPPTSEGGVSPVGAVVLIPSANNEEPPVHIFAHSGDSGECPADQCVLYGYVSQTSDIGIPRLRQAVDTLLDSIGDLQDLQVIWSMHWEQRYPPKAQTNDEDHIVALQSLPADLAFDDDILADVKSAWQRIAQPEDPGSFMKFEARDGTTDEDDE</sequence>
<name>A0A139H0P0_9PEZI</name>
<dbReference type="AlphaFoldDB" id="A0A139H0P0"/>
<dbReference type="Gene3D" id="1.10.405.10">
    <property type="entry name" value="Guanine Nucleotide Dissociation Inhibitor, domain 1"/>
    <property type="match status" value="1"/>
</dbReference>
<dbReference type="InterPro" id="IPR036188">
    <property type="entry name" value="FAD/NAD-bd_sf"/>
</dbReference>
<organism evidence="3 4">
    <name type="scientific">Pseudocercospora eumusae</name>
    <dbReference type="NCBI Taxonomy" id="321146"/>
    <lineage>
        <taxon>Eukaryota</taxon>
        <taxon>Fungi</taxon>
        <taxon>Dikarya</taxon>
        <taxon>Ascomycota</taxon>
        <taxon>Pezizomycotina</taxon>
        <taxon>Dothideomycetes</taxon>
        <taxon>Dothideomycetidae</taxon>
        <taxon>Mycosphaerellales</taxon>
        <taxon>Mycosphaerellaceae</taxon>
        <taxon>Pseudocercospora</taxon>
    </lineage>
</organism>
<keyword evidence="4" id="KW-1185">Reference proteome</keyword>
<dbReference type="GO" id="GO:0005968">
    <property type="term" value="C:Rab-protein geranylgeranyltransferase complex"/>
    <property type="evidence" value="ECO:0007669"/>
    <property type="project" value="TreeGrafter"/>
</dbReference>
<proteinExistence type="inferred from homology"/>
<dbReference type="InterPro" id="IPR017230">
    <property type="entry name" value="Mrs6"/>
</dbReference>
<dbReference type="STRING" id="321146.A0A139H0P0"/>
<dbReference type="InterPro" id="IPR018203">
    <property type="entry name" value="GDP_dissociation_inhibitor"/>
</dbReference>
<evidence type="ECO:0000313" key="3">
    <source>
        <dbReference type="EMBL" id="KXS96033.1"/>
    </source>
</evidence>
<comment type="similarity">
    <text evidence="1 2">Belongs to the Rab GDI family.</text>
</comment>
<dbReference type="Proteomes" id="UP000070133">
    <property type="component" value="Unassembled WGS sequence"/>
</dbReference>
<dbReference type="PANTHER" id="PTHR11787:SF4">
    <property type="entry name" value="CHM, RAB ESCORT PROTEIN 1"/>
    <property type="match status" value="1"/>
</dbReference>
<dbReference type="SUPFAM" id="SSF51905">
    <property type="entry name" value="FAD/NAD(P)-binding domain"/>
    <property type="match status" value="1"/>
</dbReference>
<evidence type="ECO:0000313" key="4">
    <source>
        <dbReference type="Proteomes" id="UP000070133"/>
    </source>
</evidence>
<protein>
    <recommendedName>
        <fullName evidence="2">Rab proteins geranylgeranyltransferase</fullName>
    </recommendedName>
</protein>
<dbReference type="Pfam" id="PF00996">
    <property type="entry name" value="GDI"/>
    <property type="match status" value="1"/>
</dbReference>
<evidence type="ECO:0000256" key="2">
    <source>
        <dbReference type="PIRNR" id="PIRNR037514"/>
    </source>
</evidence>
<dbReference type="GO" id="GO:0005829">
    <property type="term" value="C:cytosol"/>
    <property type="evidence" value="ECO:0007669"/>
    <property type="project" value="TreeGrafter"/>
</dbReference>
<dbReference type="Gene3D" id="3.30.519.10">
    <property type="entry name" value="Guanine Nucleotide Dissociation Inhibitor, domain 2"/>
    <property type="match status" value="1"/>
</dbReference>
<comment type="caution">
    <text evidence="3">The sequence shown here is derived from an EMBL/GenBank/DDBJ whole genome shotgun (WGS) entry which is preliminary data.</text>
</comment>
<reference evidence="3 4" key="1">
    <citation type="submission" date="2015-07" db="EMBL/GenBank/DDBJ databases">
        <title>Comparative genomics of the Sigatoka disease complex on banana suggests a link between parallel evolutionary changes in Pseudocercospora fijiensis and Pseudocercospora eumusae and increased virulence on the banana host.</title>
        <authorList>
            <person name="Chang T.-C."/>
            <person name="Salvucci A."/>
            <person name="Crous P.W."/>
            <person name="Stergiopoulos I."/>
        </authorList>
    </citation>
    <scope>NUCLEOTIDE SEQUENCE [LARGE SCALE GENOMIC DNA]</scope>
    <source>
        <strain evidence="3 4">CBS 114824</strain>
    </source>
</reference>
<dbReference type="GO" id="GO:0005634">
    <property type="term" value="C:nucleus"/>
    <property type="evidence" value="ECO:0007669"/>
    <property type="project" value="TreeGrafter"/>
</dbReference>
<dbReference type="PANTHER" id="PTHR11787">
    <property type="entry name" value="RAB GDP-DISSOCIATION INHIBITOR"/>
    <property type="match status" value="1"/>
</dbReference>
<dbReference type="Gene3D" id="3.50.50.60">
    <property type="entry name" value="FAD/NAD(P)-binding domain"/>
    <property type="match status" value="1"/>
</dbReference>
<dbReference type="OrthoDB" id="1923006at2759"/>
<dbReference type="GO" id="GO:0005092">
    <property type="term" value="F:GDP-dissociation inhibitor activity"/>
    <property type="evidence" value="ECO:0007669"/>
    <property type="project" value="UniProtKB-UniRule"/>
</dbReference>
<dbReference type="GO" id="GO:0007264">
    <property type="term" value="P:small GTPase-mediated signal transduction"/>
    <property type="evidence" value="ECO:0007669"/>
    <property type="project" value="UniProtKB-UniRule"/>
</dbReference>
<dbReference type="PRINTS" id="PR00891">
    <property type="entry name" value="RABGDIREP"/>
</dbReference>
<accession>A0A139H0P0</accession>
<gene>
    <name evidence="3" type="ORF">AC578_2274</name>
</gene>